<gene>
    <name evidence="6" type="ordered locus">AXY_19450</name>
</gene>
<feature type="domain" description="ATP-grasp" evidence="5">
    <location>
        <begin position="102"/>
        <end position="291"/>
    </location>
</feature>
<dbReference type="RefSeq" id="WP_015010664.1">
    <property type="nucleotide sequence ID" value="NC_018704.1"/>
</dbReference>
<evidence type="ECO:0000259" key="5">
    <source>
        <dbReference type="PROSITE" id="PS50975"/>
    </source>
</evidence>
<evidence type="ECO:0000313" key="7">
    <source>
        <dbReference type="Proteomes" id="UP000006294"/>
    </source>
</evidence>
<keyword evidence="6" id="KW-0436">Ligase</keyword>
<dbReference type="PROSITE" id="PS50975">
    <property type="entry name" value="ATP_GRASP"/>
    <property type="match status" value="1"/>
</dbReference>
<dbReference type="Gene3D" id="3.30.1490.20">
    <property type="entry name" value="ATP-grasp fold, A domain"/>
    <property type="match status" value="1"/>
</dbReference>
<dbReference type="InterPro" id="IPR004666">
    <property type="entry name" value="Rp_bS6_RimK/Lys_biosynth_LsyX"/>
</dbReference>
<evidence type="ECO:0000256" key="1">
    <source>
        <dbReference type="ARBA" id="ARBA00022723"/>
    </source>
</evidence>
<dbReference type="Gene3D" id="3.30.470.20">
    <property type="entry name" value="ATP-grasp fold, B domain"/>
    <property type="match status" value="1"/>
</dbReference>
<dbReference type="InterPro" id="IPR011761">
    <property type="entry name" value="ATP-grasp"/>
</dbReference>
<evidence type="ECO:0000256" key="3">
    <source>
        <dbReference type="ARBA" id="ARBA00022840"/>
    </source>
</evidence>
<evidence type="ECO:0000313" key="6">
    <source>
        <dbReference type="EMBL" id="BAM48077.1"/>
    </source>
</evidence>
<dbReference type="KEGG" id="axl:AXY_19450"/>
<proteinExistence type="predicted"/>
<dbReference type="STRING" id="698758.AXY_19450"/>
<keyword evidence="7" id="KW-1185">Reference proteome</keyword>
<accession>K0J4C2</accession>
<evidence type="ECO:0000256" key="2">
    <source>
        <dbReference type="ARBA" id="ARBA00022741"/>
    </source>
</evidence>
<organism evidence="6 7">
    <name type="scientific">Amphibacillus xylanus (strain ATCC 51415 / DSM 6626 / JCM 7361 / LMG 17667 / NBRC 15112 / Ep01)</name>
    <dbReference type="NCBI Taxonomy" id="698758"/>
    <lineage>
        <taxon>Bacteria</taxon>
        <taxon>Bacillati</taxon>
        <taxon>Bacillota</taxon>
        <taxon>Bacilli</taxon>
        <taxon>Bacillales</taxon>
        <taxon>Bacillaceae</taxon>
        <taxon>Amphibacillus</taxon>
    </lineage>
</organism>
<dbReference type="OrthoDB" id="9786585at2"/>
<dbReference type="EMBL" id="AP012050">
    <property type="protein sequence ID" value="BAM48077.1"/>
    <property type="molecule type" value="Genomic_DNA"/>
</dbReference>
<name>K0J4C2_AMPXN</name>
<reference evidence="6 7" key="1">
    <citation type="submission" date="2011-01" db="EMBL/GenBank/DDBJ databases">
        <title>Whole genome sequence of Amphibacillus xylinus NBRC 15112.</title>
        <authorList>
            <person name="Nakazawa H."/>
            <person name="Katano Y."/>
            <person name="Nakamura S."/>
            <person name="Sasagawa M."/>
            <person name="Fukada J."/>
            <person name="Arai T."/>
            <person name="Sasakura N."/>
            <person name="Mochizuki D."/>
            <person name="Hosoyama A."/>
            <person name="Harada K."/>
            <person name="Horikawa H."/>
            <person name="Kato Y."/>
            <person name="Harada T."/>
            <person name="Sasaki K."/>
            <person name="Sekiguchi M."/>
            <person name="Hodoyama M."/>
            <person name="Nishiko R."/>
            <person name="Narita H."/>
            <person name="Hanamaki A."/>
            <person name="Hata C."/>
            <person name="Konno Y."/>
            <person name="Niimura Y."/>
            <person name="Yamazaki S."/>
            <person name="Fujita N."/>
        </authorList>
    </citation>
    <scope>NUCLEOTIDE SEQUENCE [LARGE SCALE GENOMIC DNA]</scope>
    <source>
        <strain evidence="7">ATCC 51415 / DSM 6626 / JCM 7361 / LMG 17667 / NBRC 15112 / Ep01</strain>
    </source>
</reference>
<sequence length="299" mass="33583">MRYKGWLIYNGGLLTKKFIELNEWYVESAKKLAIDLLPIANSELFCQIEEGKVTLEPQLTRPDFVLFLDKDIQLACQLESLGLQVFNSANTIEVCDNKLLMHQQLAQAELPQPLTIFAPMLFSHVKEPNPAFLDHVEEKLGYPLIAKEGFGSFGEQVYMVDDRHQLEAIARKLLHKPHLFQAYIKSSHGQDIRVHVVGDRVVASMKRVSELDFRANVTRGGKMFKIEPSDAFSELAIAASKAVGADFSGVDLLIGPNDEPIICEVNSNAHIKNIYQATSIDVSDYIFEHILTTLKSHSS</sequence>
<dbReference type="NCBIfam" id="TIGR00768">
    <property type="entry name" value="rimK_fam"/>
    <property type="match status" value="1"/>
</dbReference>
<evidence type="ECO:0000256" key="4">
    <source>
        <dbReference type="PROSITE-ProRule" id="PRU00409"/>
    </source>
</evidence>
<dbReference type="PATRIC" id="fig|698758.3.peg.1945"/>
<dbReference type="GO" id="GO:0005737">
    <property type="term" value="C:cytoplasm"/>
    <property type="evidence" value="ECO:0007669"/>
    <property type="project" value="TreeGrafter"/>
</dbReference>
<dbReference type="HOGENOM" id="CLU_054353_0_2_9"/>
<dbReference type="Proteomes" id="UP000006294">
    <property type="component" value="Chromosome"/>
</dbReference>
<dbReference type="GO" id="GO:0005524">
    <property type="term" value="F:ATP binding"/>
    <property type="evidence" value="ECO:0007669"/>
    <property type="project" value="UniProtKB-UniRule"/>
</dbReference>
<dbReference type="AlphaFoldDB" id="K0J4C2"/>
<keyword evidence="1" id="KW-0479">Metal-binding</keyword>
<dbReference type="PANTHER" id="PTHR21621">
    <property type="entry name" value="RIBOSOMAL PROTEIN S6 MODIFICATION PROTEIN"/>
    <property type="match status" value="1"/>
</dbReference>
<dbReference type="Pfam" id="PF08443">
    <property type="entry name" value="RimK"/>
    <property type="match status" value="1"/>
</dbReference>
<dbReference type="Gene3D" id="3.40.50.20">
    <property type="match status" value="1"/>
</dbReference>
<dbReference type="GO" id="GO:0046872">
    <property type="term" value="F:metal ion binding"/>
    <property type="evidence" value="ECO:0007669"/>
    <property type="project" value="UniProtKB-KW"/>
</dbReference>
<keyword evidence="2 4" id="KW-0547">Nucleotide-binding</keyword>
<dbReference type="SUPFAM" id="SSF56059">
    <property type="entry name" value="Glutathione synthetase ATP-binding domain-like"/>
    <property type="match status" value="1"/>
</dbReference>
<dbReference type="InterPro" id="IPR013815">
    <property type="entry name" value="ATP_grasp_subdomain_1"/>
</dbReference>
<dbReference type="InterPro" id="IPR013651">
    <property type="entry name" value="ATP-grasp_RimK-type"/>
</dbReference>
<dbReference type="PANTHER" id="PTHR21621:SF0">
    <property type="entry name" value="BETA-CITRYLGLUTAMATE SYNTHASE B-RELATED"/>
    <property type="match status" value="1"/>
</dbReference>
<protein>
    <submittedName>
        <fullName evidence="6">Putative alpha-L-glutamate ligase</fullName>
    </submittedName>
</protein>
<keyword evidence="3 4" id="KW-0067">ATP-binding</keyword>
<dbReference type="GO" id="GO:0016879">
    <property type="term" value="F:ligase activity, forming carbon-nitrogen bonds"/>
    <property type="evidence" value="ECO:0007669"/>
    <property type="project" value="TreeGrafter"/>
</dbReference>
<dbReference type="eggNOG" id="COG0189">
    <property type="taxonomic scope" value="Bacteria"/>
</dbReference>